<evidence type="ECO:0000256" key="3">
    <source>
        <dbReference type="ARBA" id="ARBA00022989"/>
    </source>
</evidence>
<dbReference type="InterPro" id="IPR010432">
    <property type="entry name" value="RDD"/>
</dbReference>
<name>A0A7X6SVF0_9CORY</name>
<comment type="caution">
    <text evidence="8">The sequence shown here is derived from an EMBL/GenBank/DDBJ whole genome shotgun (WGS) entry which is preliminary data.</text>
</comment>
<evidence type="ECO:0000256" key="2">
    <source>
        <dbReference type="ARBA" id="ARBA00022692"/>
    </source>
</evidence>
<dbReference type="PROSITE" id="PS50076">
    <property type="entry name" value="DNAJ_2"/>
    <property type="match status" value="1"/>
</dbReference>
<proteinExistence type="predicted"/>
<dbReference type="InterPro" id="IPR036869">
    <property type="entry name" value="J_dom_sf"/>
</dbReference>
<feature type="transmembrane region" description="Helical" evidence="6">
    <location>
        <begin position="241"/>
        <end position="263"/>
    </location>
</feature>
<evidence type="ECO:0000256" key="4">
    <source>
        <dbReference type="ARBA" id="ARBA00023136"/>
    </source>
</evidence>
<dbReference type="GO" id="GO:0016020">
    <property type="term" value="C:membrane"/>
    <property type="evidence" value="ECO:0007669"/>
    <property type="project" value="UniProtKB-SubCell"/>
</dbReference>
<evidence type="ECO:0000256" key="5">
    <source>
        <dbReference type="SAM" id="MobiDB-lite"/>
    </source>
</evidence>
<keyword evidence="4 6" id="KW-0472">Membrane</keyword>
<feature type="compositionally biased region" description="Pro residues" evidence="5">
    <location>
        <begin position="93"/>
        <end position="108"/>
    </location>
</feature>
<dbReference type="EMBL" id="JAAZHI010000114">
    <property type="protein sequence ID" value="NLA55712.1"/>
    <property type="molecule type" value="Genomic_DNA"/>
</dbReference>
<reference evidence="8 9" key="1">
    <citation type="journal article" date="2020" name="Biotechnol. Biofuels">
        <title>New insights from the biogas microbiome by comprehensive genome-resolved metagenomics of nearly 1600 species originating from multiple anaerobic digesters.</title>
        <authorList>
            <person name="Campanaro S."/>
            <person name="Treu L."/>
            <person name="Rodriguez-R L.M."/>
            <person name="Kovalovszki A."/>
            <person name="Ziels R.M."/>
            <person name="Maus I."/>
            <person name="Zhu X."/>
            <person name="Kougias P.G."/>
            <person name="Basile A."/>
            <person name="Luo G."/>
            <person name="Schluter A."/>
            <person name="Konstantinidis K.T."/>
            <person name="Angelidaki I."/>
        </authorList>
    </citation>
    <scope>NUCLEOTIDE SEQUENCE [LARGE SCALE GENOMIC DNA]</scope>
    <source>
        <strain evidence="8">AS15tlH2ME_198</strain>
    </source>
</reference>
<keyword evidence="2 6" id="KW-0812">Transmembrane</keyword>
<evidence type="ECO:0000256" key="6">
    <source>
        <dbReference type="SAM" id="Phobius"/>
    </source>
</evidence>
<dbReference type="AlphaFoldDB" id="A0A7X6SVF0"/>
<feature type="compositionally biased region" description="Low complexity" evidence="5">
    <location>
        <begin position="109"/>
        <end position="118"/>
    </location>
</feature>
<feature type="compositionally biased region" description="Low complexity" evidence="5">
    <location>
        <begin position="133"/>
        <end position="144"/>
    </location>
</feature>
<evidence type="ECO:0000256" key="1">
    <source>
        <dbReference type="ARBA" id="ARBA00004141"/>
    </source>
</evidence>
<feature type="domain" description="J" evidence="7">
    <location>
        <begin position="7"/>
        <end position="69"/>
    </location>
</feature>
<feature type="transmembrane region" description="Helical" evidence="6">
    <location>
        <begin position="162"/>
        <end position="182"/>
    </location>
</feature>
<dbReference type="Proteomes" id="UP000557899">
    <property type="component" value="Unassembled WGS sequence"/>
</dbReference>
<protein>
    <submittedName>
        <fullName evidence="8">RDD family protein</fullName>
    </submittedName>
</protein>
<organism evidence="8 9">
    <name type="scientific">Corynebacterium humireducens</name>
    <dbReference type="NCBI Taxonomy" id="1223514"/>
    <lineage>
        <taxon>Bacteria</taxon>
        <taxon>Bacillati</taxon>
        <taxon>Actinomycetota</taxon>
        <taxon>Actinomycetes</taxon>
        <taxon>Mycobacteriales</taxon>
        <taxon>Corynebacteriaceae</taxon>
        <taxon>Corynebacterium</taxon>
    </lineage>
</organism>
<evidence type="ECO:0000313" key="8">
    <source>
        <dbReference type="EMBL" id="NLA55712.1"/>
    </source>
</evidence>
<comment type="subcellular location">
    <subcellularLocation>
        <location evidence="1">Membrane</location>
        <topology evidence="1">Multi-pass membrane protein</topology>
    </subcellularLocation>
</comment>
<accession>A0A7X6SVF0</accession>
<evidence type="ECO:0000313" key="9">
    <source>
        <dbReference type="Proteomes" id="UP000557899"/>
    </source>
</evidence>
<dbReference type="Pfam" id="PF06271">
    <property type="entry name" value="RDD"/>
    <property type="match status" value="1"/>
</dbReference>
<dbReference type="InterPro" id="IPR001623">
    <property type="entry name" value="DnaJ_domain"/>
</dbReference>
<feature type="transmembrane region" description="Helical" evidence="6">
    <location>
        <begin position="188"/>
        <end position="208"/>
    </location>
</feature>
<feature type="region of interest" description="Disordered" evidence="5">
    <location>
        <begin position="91"/>
        <end position="147"/>
    </location>
</feature>
<gene>
    <name evidence="8" type="ORF">GX859_05345</name>
</gene>
<dbReference type="SUPFAM" id="SSF46565">
    <property type="entry name" value="Chaperone J-domain"/>
    <property type="match status" value="1"/>
</dbReference>
<keyword evidence="3 6" id="KW-1133">Transmembrane helix</keyword>
<sequence>MISPMPNLYEILSLDRSASSEQLARAIADRDLELEQRMLPDTDPQRRQLHTAFSVLADEQRRATYDEALSSSRALEWSDLEYLGNFGSFPDPVFRPQPAPQPAPPPQSNPYNYPTYSPEAPAPGPMSNPFAQPYTAPTPAPYGGSAPVPDVHADRPSAGLRLGMALLDGLTFSMVSGLLLVGANSENVFSGMLVGLVGVAWFLGFEVLTGASPVKHLFGYQVRDSATGEKLSWEQSLKRQWWRAVSVVPVIGWLASFIGMIAIGTSIKPQTGFIGSHDRWAGAEVVRKPGR</sequence>
<dbReference type="Gene3D" id="1.10.287.110">
    <property type="entry name" value="DnaJ domain"/>
    <property type="match status" value="1"/>
</dbReference>
<evidence type="ECO:0000259" key="7">
    <source>
        <dbReference type="PROSITE" id="PS50076"/>
    </source>
</evidence>